<reference evidence="1" key="1">
    <citation type="submission" date="2021-08" db="EMBL/GenBank/DDBJ databases">
        <title>Novel anaerobic bacterium isolated from sea squirt in East Sea, Republic of Korea.</title>
        <authorList>
            <person name="Nguyen T.H."/>
            <person name="Li Z."/>
            <person name="Lee Y.-J."/>
            <person name="Ko J."/>
            <person name="Kim S.-G."/>
        </authorList>
    </citation>
    <scope>NUCLEOTIDE SEQUENCE</scope>
    <source>
        <strain evidence="1">KCTC 25031</strain>
    </source>
</reference>
<dbReference type="EMBL" id="CP081303">
    <property type="protein sequence ID" value="QZE13034.1"/>
    <property type="molecule type" value="Genomic_DNA"/>
</dbReference>
<protein>
    <submittedName>
        <fullName evidence="1">Uncharacterized protein</fullName>
    </submittedName>
</protein>
<dbReference type="Proteomes" id="UP000826212">
    <property type="component" value="Chromosome"/>
</dbReference>
<proteinExistence type="predicted"/>
<evidence type="ECO:0000313" key="2">
    <source>
        <dbReference type="Proteomes" id="UP000826212"/>
    </source>
</evidence>
<sequence length="255" mass="28983">MVDKSAFEVIKPISQGEAQRKFAQILSKAVYNNEAVRSFIHRESLKKFDNAYHVLYGKVKNMEVEAGVTFKQALDVYAEDVNTLDQIEKSAPLINIHIPDMAYLGGFSAEEWDISDNHVGVVPDLGNESNTVFGNGDSVYALLSTEVPTNPLLVVKNNTRVVLRSPATKSSEAVYDFVDDCYNPAYNTTSTKSKYYHEKYRADTVGYDMGFEPYLYLSTDVIDQRLIDAYNEKHPVLYPREYLYYDSGHFHKNVK</sequence>
<accession>A0AC61NC40</accession>
<evidence type="ECO:0000313" key="1">
    <source>
        <dbReference type="EMBL" id="QZE13034.1"/>
    </source>
</evidence>
<organism evidence="1 2">
    <name type="scientific">Halosquirtibacter laminarini</name>
    <dbReference type="NCBI Taxonomy" id="3374600"/>
    <lineage>
        <taxon>Bacteria</taxon>
        <taxon>Pseudomonadati</taxon>
        <taxon>Bacteroidota</taxon>
        <taxon>Bacteroidia</taxon>
        <taxon>Marinilabiliales</taxon>
        <taxon>Prolixibacteraceae</taxon>
        <taxon>Halosquirtibacter</taxon>
    </lineage>
</organism>
<name>A0AC61NC40_9BACT</name>
<gene>
    <name evidence="1" type="ORF">K4L44_10580</name>
</gene>
<keyword evidence="2" id="KW-1185">Reference proteome</keyword>